<dbReference type="Proteomes" id="UP000217507">
    <property type="component" value="Chromosome"/>
</dbReference>
<dbReference type="Gene3D" id="3.40.50.300">
    <property type="entry name" value="P-loop containing nucleotide triphosphate hydrolases"/>
    <property type="match status" value="1"/>
</dbReference>
<name>A0A1Z4KEK3_ANAVA</name>
<evidence type="ECO:0000256" key="1">
    <source>
        <dbReference type="ARBA" id="ARBA00004370"/>
    </source>
</evidence>
<dbReference type="InterPro" id="IPR027094">
    <property type="entry name" value="Mitofusin_fam"/>
</dbReference>
<dbReference type="GO" id="GO:0003924">
    <property type="term" value="F:GTPase activity"/>
    <property type="evidence" value="ECO:0007669"/>
    <property type="project" value="InterPro"/>
</dbReference>
<evidence type="ECO:0000259" key="6">
    <source>
        <dbReference type="Pfam" id="PF00350"/>
    </source>
</evidence>
<keyword evidence="2" id="KW-0547">Nucleotide-binding</keyword>
<dbReference type="InterPro" id="IPR045063">
    <property type="entry name" value="Dynamin_N"/>
</dbReference>
<dbReference type="SUPFAM" id="SSF52540">
    <property type="entry name" value="P-loop containing nucleoside triphosphate hydrolases"/>
    <property type="match status" value="1"/>
</dbReference>
<dbReference type="InterPro" id="IPR027417">
    <property type="entry name" value="P-loop_NTPase"/>
</dbReference>
<sequence length="819" mass="93226">MSGMPLQCHNLKEQVESILQLLQQELSLRSQDITSVQTSLGKAISPKFEIVFAGAFSAGKSMLINALLERELLYSAEGHATGTECKIEYAELEKERVVLTFLSEVEIREQANSLCQQLGFTTAVNINQAEVVSLLHQGCEAIIQQEGGESKSERAKQAKALIFLLQGYEANRQHIHTINNATYSMEHFNFSNLKEAAGYARRGSNSAVLKQIEYFCNHPLLQDGNVIIDTPGIDAPVEKDAQLTYAKIQHPDTSAVVCVLKPACAGDMTKEETELLEKMRQNGGIRDRVFYVFNRIDETWYNNQLRQRLDDLINAQFRDTSRVYKTSGLLGFYGSQIKQTSTQDRFGLDSIFGESAKGVNGNEETPQFVYAFNNYCVSSGKLASSNFRISLNGFETPNQNYIRILAEQGTPLINQLIQDSGIEEFRTAITRYLTEEKRPQLFKNLADDLEDICINLKKHYQTVHRDLDSQPREIEMMKAQELQYLNQQLQQVGKDYNLHITEEVNHVINHACDRFETDFRQLQSRLIRRLDELLDTFSVADAYRRATLSHPRNATAPLLAILVEAFYYLANQLEDILVDSSQELMTNLFQRLMEKIRKSEYYRQLYRLLGNDAGIEQELKALEKRVTQSLVDAASVECDRFVRESPKFYDENTFSIYQFRQTLLQTSQSYDSESMVEAEPAIRQLLKLDFEPKVSHTIRKTFRQTINQILKTQLLPMAEQQGDGILQQYPQARVYLEERLQQEAEEKINNNNRLLGVVEGKVDVYNTAVANINNCLQAMQLYDHLLPLINLGELTVVDQIAATNGVVVSDGLLDGVSQV</sequence>
<feature type="domain" description="Dynamin N-terminal" evidence="6">
    <location>
        <begin position="50"/>
        <end position="292"/>
    </location>
</feature>
<comment type="subcellular location">
    <subcellularLocation>
        <location evidence="1">Membrane</location>
    </subcellularLocation>
</comment>
<evidence type="ECO:0000256" key="4">
    <source>
        <dbReference type="ARBA" id="ARBA00023134"/>
    </source>
</evidence>
<accession>A0A1Z4KEK3</accession>
<protein>
    <recommendedName>
        <fullName evidence="6">Dynamin N-terminal domain-containing protein</fullName>
    </recommendedName>
</protein>
<reference evidence="7 8" key="1">
    <citation type="submission" date="2017-06" db="EMBL/GenBank/DDBJ databases">
        <title>Genome sequencing of cyanobaciteial culture collection at National Institute for Environmental Studies (NIES).</title>
        <authorList>
            <person name="Hirose Y."/>
            <person name="Shimura Y."/>
            <person name="Fujisawa T."/>
            <person name="Nakamura Y."/>
            <person name="Kawachi M."/>
        </authorList>
    </citation>
    <scope>NUCLEOTIDE SEQUENCE [LARGE SCALE GENOMIC DNA]</scope>
    <source>
        <strain evidence="7 8">NIES-23</strain>
    </source>
</reference>
<keyword evidence="3" id="KW-0378">Hydrolase</keyword>
<proteinExistence type="predicted"/>
<dbReference type="PANTHER" id="PTHR10465">
    <property type="entry name" value="TRANSMEMBRANE GTPASE FZO1"/>
    <property type="match status" value="1"/>
</dbReference>
<dbReference type="AlphaFoldDB" id="A0A1Z4KEK3"/>
<dbReference type="GO" id="GO:0005525">
    <property type="term" value="F:GTP binding"/>
    <property type="evidence" value="ECO:0007669"/>
    <property type="project" value="UniProtKB-KW"/>
</dbReference>
<dbReference type="PANTHER" id="PTHR10465:SF0">
    <property type="entry name" value="SARCALUMENIN"/>
    <property type="match status" value="1"/>
</dbReference>
<dbReference type="EMBL" id="AP018216">
    <property type="protein sequence ID" value="BAY67402.1"/>
    <property type="molecule type" value="Genomic_DNA"/>
</dbReference>
<evidence type="ECO:0000256" key="3">
    <source>
        <dbReference type="ARBA" id="ARBA00022801"/>
    </source>
</evidence>
<evidence type="ECO:0000256" key="2">
    <source>
        <dbReference type="ARBA" id="ARBA00022741"/>
    </source>
</evidence>
<keyword evidence="4" id="KW-0342">GTP-binding</keyword>
<gene>
    <name evidence="7" type="ORF">NIES23_01750</name>
</gene>
<dbReference type="Pfam" id="PF00350">
    <property type="entry name" value="Dynamin_N"/>
    <property type="match status" value="1"/>
</dbReference>
<evidence type="ECO:0000256" key="5">
    <source>
        <dbReference type="ARBA" id="ARBA00023136"/>
    </source>
</evidence>
<dbReference type="GO" id="GO:0016020">
    <property type="term" value="C:membrane"/>
    <property type="evidence" value="ECO:0007669"/>
    <property type="project" value="UniProtKB-SubCell"/>
</dbReference>
<keyword evidence="5" id="KW-0472">Membrane</keyword>
<organism evidence="7 8">
    <name type="scientific">Trichormus variabilis NIES-23</name>
    <dbReference type="NCBI Taxonomy" id="1973479"/>
    <lineage>
        <taxon>Bacteria</taxon>
        <taxon>Bacillati</taxon>
        <taxon>Cyanobacteriota</taxon>
        <taxon>Cyanophyceae</taxon>
        <taxon>Nostocales</taxon>
        <taxon>Nostocaceae</taxon>
        <taxon>Trichormus</taxon>
    </lineage>
</organism>
<evidence type="ECO:0000313" key="8">
    <source>
        <dbReference type="Proteomes" id="UP000217507"/>
    </source>
</evidence>
<evidence type="ECO:0000313" key="7">
    <source>
        <dbReference type="EMBL" id="BAY67402.1"/>
    </source>
</evidence>